<dbReference type="SUPFAM" id="SSF161098">
    <property type="entry name" value="MetI-like"/>
    <property type="match status" value="1"/>
</dbReference>
<evidence type="ECO:0000256" key="6">
    <source>
        <dbReference type="ARBA" id="ARBA00023136"/>
    </source>
</evidence>
<dbReference type="Pfam" id="PF19300">
    <property type="entry name" value="BPD_transp_1_N"/>
    <property type="match status" value="1"/>
</dbReference>
<dbReference type="InterPro" id="IPR035906">
    <property type="entry name" value="MetI-like_sf"/>
</dbReference>
<keyword evidence="10" id="KW-1185">Reference proteome</keyword>
<dbReference type="PANTHER" id="PTHR43163:SF6">
    <property type="entry name" value="DIPEPTIDE TRANSPORT SYSTEM PERMEASE PROTEIN DPPB-RELATED"/>
    <property type="match status" value="1"/>
</dbReference>
<dbReference type="RefSeq" id="WP_188670296.1">
    <property type="nucleotide sequence ID" value="NZ_BMKA01000001.1"/>
</dbReference>
<dbReference type="GO" id="GO:0055085">
    <property type="term" value="P:transmembrane transport"/>
    <property type="evidence" value="ECO:0007669"/>
    <property type="project" value="InterPro"/>
</dbReference>
<dbReference type="InterPro" id="IPR000515">
    <property type="entry name" value="MetI-like"/>
</dbReference>
<feature type="domain" description="ABC transmembrane type-1" evidence="8">
    <location>
        <begin position="122"/>
        <end position="331"/>
    </location>
</feature>
<evidence type="ECO:0000256" key="4">
    <source>
        <dbReference type="ARBA" id="ARBA00022692"/>
    </source>
</evidence>
<name>A0A916QS53_9RHOB</name>
<evidence type="ECO:0000256" key="1">
    <source>
        <dbReference type="ARBA" id="ARBA00004651"/>
    </source>
</evidence>
<feature type="transmembrane region" description="Helical" evidence="7">
    <location>
        <begin position="312"/>
        <end position="338"/>
    </location>
</feature>
<reference evidence="9" key="1">
    <citation type="journal article" date="2014" name="Int. J. Syst. Evol. Microbiol.">
        <title>Complete genome sequence of Corynebacterium casei LMG S-19264T (=DSM 44701T), isolated from a smear-ripened cheese.</title>
        <authorList>
            <consortium name="US DOE Joint Genome Institute (JGI-PGF)"/>
            <person name="Walter F."/>
            <person name="Albersmeier A."/>
            <person name="Kalinowski J."/>
            <person name="Ruckert C."/>
        </authorList>
    </citation>
    <scope>NUCLEOTIDE SEQUENCE</scope>
    <source>
        <strain evidence="9">CGMCC 1.15880</strain>
    </source>
</reference>
<organism evidence="9 10">
    <name type="scientific">Neptunicoccus cionae</name>
    <dbReference type="NCBI Taxonomy" id="2035344"/>
    <lineage>
        <taxon>Bacteria</taxon>
        <taxon>Pseudomonadati</taxon>
        <taxon>Pseudomonadota</taxon>
        <taxon>Alphaproteobacteria</taxon>
        <taxon>Rhodobacterales</taxon>
        <taxon>Paracoccaceae</taxon>
        <taxon>Neptunicoccus</taxon>
    </lineage>
</organism>
<evidence type="ECO:0000313" key="9">
    <source>
        <dbReference type="EMBL" id="GGA06872.1"/>
    </source>
</evidence>
<evidence type="ECO:0000256" key="7">
    <source>
        <dbReference type="RuleBase" id="RU363032"/>
    </source>
</evidence>
<evidence type="ECO:0000256" key="3">
    <source>
        <dbReference type="ARBA" id="ARBA00022475"/>
    </source>
</evidence>
<dbReference type="EMBL" id="BMKA01000001">
    <property type="protein sequence ID" value="GGA06872.1"/>
    <property type="molecule type" value="Genomic_DNA"/>
</dbReference>
<dbReference type="PROSITE" id="PS50928">
    <property type="entry name" value="ABC_TM1"/>
    <property type="match status" value="1"/>
</dbReference>
<keyword evidence="2 7" id="KW-0813">Transport</keyword>
<feature type="transmembrane region" description="Helical" evidence="7">
    <location>
        <begin position="126"/>
        <end position="149"/>
    </location>
</feature>
<dbReference type="GO" id="GO:0005886">
    <property type="term" value="C:plasma membrane"/>
    <property type="evidence" value="ECO:0007669"/>
    <property type="project" value="UniProtKB-SubCell"/>
</dbReference>
<reference evidence="9" key="2">
    <citation type="submission" date="2020-09" db="EMBL/GenBank/DDBJ databases">
        <authorList>
            <person name="Sun Q."/>
            <person name="Zhou Y."/>
        </authorList>
    </citation>
    <scope>NUCLEOTIDE SEQUENCE</scope>
    <source>
        <strain evidence="9">CGMCC 1.15880</strain>
    </source>
</reference>
<evidence type="ECO:0000256" key="2">
    <source>
        <dbReference type="ARBA" id="ARBA00022448"/>
    </source>
</evidence>
<keyword evidence="5 7" id="KW-1133">Transmembrane helix</keyword>
<proteinExistence type="inferred from homology"/>
<dbReference type="AlphaFoldDB" id="A0A916QS53"/>
<keyword evidence="6 7" id="KW-0472">Membrane</keyword>
<comment type="similarity">
    <text evidence="7">Belongs to the binding-protein-dependent transport system permease family.</text>
</comment>
<accession>A0A916QS53</accession>
<comment type="subcellular location">
    <subcellularLocation>
        <location evidence="1 7">Cell membrane</location>
        <topology evidence="1 7">Multi-pass membrane protein</topology>
    </subcellularLocation>
</comment>
<protein>
    <submittedName>
        <fullName evidence="9">ABC transporter substrate-binding protein</fullName>
    </submittedName>
</protein>
<feature type="transmembrane region" description="Helical" evidence="7">
    <location>
        <begin position="161"/>
        <end position="189"/>
    </location>
</feature>
<sequence length="345" mass="39042">MLTYTIRRLLFSIPTLLFISLIIFLLLELAPGDPMAQVPLTVPPEVKQKMREALGLGEPLHVRYVKWLIQFFWVEPQVFVDWLTRDTWLFGWLPDTAFSEGKLRVISWQTRSPVMDIVIQRIPQTLWVVGLAYVVGILIALPIGIYSAYRQYSVFDQAGTFVTMIGFSIPPFFTGPLLIVVFAVGLGWFPSIYDTTHVVRDWASFKIQLQQMIMPVMVLALQTTAQISRFMRSSMLDNLNQDYVRTARAKGLKESVVVMVHVLRNSMIPVVTVIALGIPSIFGGAIITENVFKVNGVGQLLLTALFANDLPMVQTLTFIFALLIVVFNLIADILYGLLDPRIRYD</sequence>
<dbReference type="InterPro" id="IPR045621">
    <property type="entry name" value="BPD_transp_1_N"/>
</dbReference>
<gene>
    <name evidence="9" type="ORF">GCM10011498_03340</name>
</gene>
<feature type="transmembrane region" description="Helical" evidence="7">
    <location>
        <begin position="209"/>
        <end position="227"/>
    </location>
</feature>
<keyword evidence="4 7" id="KW-0812">Transmembrane</keyword>
<comment type="caution">
    <text evidence="9">The sequence shown here is derived from an EMBL/GenBank/DDBJ whole genome shotgun (WGS) entry which is preliminary data.</text>
</comment>
<dbReference type="CDD" id="cd06261">
    <property type="entry name" value="TM_PBP2"/>
    <property type="match status" value="1"/>
</dbReference>
<dbReference type="PANTHER" id="PTHR43163">
    <property type="entry name" value="DIPEPTIDE TRANSPORT SYSTEM PERMEASE PROTEIN DPPB-RELATED"/>
    <property type="match status" value="1"/>
</dbReference>
<evidence type="ECO:0000256" key="5">
    <source>
        <dbReference type="ARBA" id="ARBA00022989"/>
    </source>
</evidence>
<dbReference type="Gene3D" id="1.10.3720.10">
    <property type="entry name" value="MetI-like"/>
    <property type="match status" value="1"/>
</dbReference>
<feature type="transmembrane region" description="Helical" evidence="7">
    <location>
        <begin position="268"/>
        <end position="292"/>
    </location>
</feature>
<evidence type="ECO:0000259" key="8">
    <source>
        <dbReference type="PROSITE" id="PS50928"/>
    </source>
</evidence>
<evidence type="ECO:0000313" key="10">
    <source>
        <dbReference type="Proteomes" id="UP000628017"/>
    </source>
</evidence>
<dbReference type="Proteomes" id="UP000628017">
    <property type="component" value="Unassembled WGS sequence"/>
</dbReference>
<keyword evidence="3" id="KW-1003">Cell membrane</keyword>
<dbReference type="Pfam" id="PF00528">
    <property type="entry name" value="BPD_transp_1"/>
    <property type="match status" value="1"/>
</dbReference>